<gene>
    <name evidence="2" type="ORF">M9Y10_014176</name>
</gene>
<keyword evidence="1" id="KW-1133">Transmembrane helix</keyword>
<proteinExistence type="predicted"/>
<name>A0ABR2KYS5_9EUKA</name>
<keyword evidence="1" id="KW-0812">Transmembrane</keyword>
<feature type="transmembrane region" description="Helical" evidence="1">
    <location>
        <begin position="70"/>
        <end position="88"/>
    </location>
</feature>
<evidence type="ECO:0000313" key="3">
    <source>
        <dbReference type="Proteomes" id="UP001470230"/>
    </source>
</evidence>
<keyword evidence="3" id="KW-1185">Reference proteome</keyword>
<sequence>MNIREVLPLSLTLGCLGLAVSLASSLLVIFMPKTIIVHYVLLIILLVLAFICIFFAFFRNDDERVKRLNLFVGIVCILSGIVSVSLSHNFHFNASLVNRASVYFIIVLGLQASLTVWFGKLITALPFMNDLSAGLDSVELSILFVFVNTIISLCSAFTIAASQGSTDKIIKNSVAYTFGIWIASFVLNGGMAILICSKGTGSNNLTTNVVESNAEYDKIG</sequence>
<accession>A0ABR2KYS5</accession>
<dbReference type="EMBL" id="JAPFFF010000002">
    <property type="protein sequence ID" value="KAK8896279.1"/>
    <property type="molecule type" value="Genomic_DNA"/>
</dbReference>
<comment type="caution">
    <text evidence="2">The sequence shown here is derived from an EMBL/GenBank/DDBJ whole genome shotgun (WGS) entry which is preliminary data.</text>
</comment>
<evidence type="ECO:0000256" key="1">
    <source>
        <dbReference type="SAM" id="Phobius"/>
    </source>
</evidence>
<feature type="transmembrane region" description="Helical" evidence="1">
    <location>
        <begin position="174"/>
        <end position="196"/>
    </location>
</feature>
<feature type="transmembrane region" description="Helical" evidence="1">
    <location>
        <begin position="7"/>
        <end position="30"/>
    </location>
</feature>
<reference evidence="2 3" key="1">
    <citation type="submission" date="2024-04" db="EMBL/GenBank/DDBJ databases">
        <title>Tritrichomonas musculus Genome.</title>
        <authorList>
            <person name="Alves-Ferreira E."/>
            <person name="Grigg M."/>
            <person name="Lorenzi H."/>
            <person name="Galac M."/>
        </authorList>
    </citation>
    <scope>NUCLEOTIDE SEQUENCE [LARGE SCALE GENOMIC DNA]</scope>
    <source>
        <strain evidence="2 3">EAF2021</strain>
    </source>
</reference>
<feature type="transmembrane region" description="Helical" evidence="1">
    <location>
        <begin position="140"/>
        <end position="162"/>
    </location>
</feature>
<feature type="transmembrane region" description="Helical" evidence="1">
    <location>
        <begin position="36"/>
        <end position="58"/>
    </location>
</feature>
<protein>
    <submittedName>
        <fullName evidence="2">Uncharacterized protein</fullName>
    </submittedName>
</protein>
<organism evidence="2 3">
    <name type="scientific">Tritrichomonas musculus</name>
    <dbReference type="NCBI Taxonomy" id="1915356"/>
    <lineage>
        <taxon>Eukaryota</taxon>
        <taxon>Metamonada</taxon>
        <taxon>Parabasalia</taxon>
        <taxon>Tritrichomonadida</taxon>
        <taxon>Tritrichomonadidae</taxon>
        <taxon>Tritrichomonas</taxon>
    </lineage>
</organism>
<keyword evidence="1" id="KW-0472">Membrane</keyword>
<feature type="transmembrane region" description="Helical" evidence="1">
    <location>
        <begin position="100"/>
        <end position="119"/>
    </location>
</feature>
<dbReference type="Proteomes" id="UP001470230">
    <property type="component" value="Unassembled WGS sequence"/>
</dbReference>
<evidence type="ECO:0000313" key="2">
    <source>
        <dbReference type="EMBL" id="KAK8896279.1"/>
    </source>
</evidence>